<comment type="caution">
    <text evidence="12">The sequence shown here is derived from an EMBL/GenBank/DDBJ whole genome shotgun (WGS) entry which is preliminary data.</text>
</comment>
<dbReference type="PANTHER" id="PTHR43463:SF1">
    <property type="entry name" value="NICOTINATE-NUCLEOTIDE--DIMETHYLBENZIMIDAZOLE PHOSPHORIBOSYLTRANSFERASE"/>
    <property type="match status" value="1"/>
</dbReference>
<keyword evidence="7 11" id="KW-0328">Glycosyltransferase</keyword>
<evidence type="ECO:0000256" key="7">
    <source>
        <dbReference type="ARBA" id="ARBA00022676"/>
    </source>
</evidence>
<organism evidence="12 13">
    <name type="scientific">Corynebacterium pyruviciproducens ATCC BAA-1742</name>
    <dbReference type="NCBI Taxonomy" id="1125779"/>
    <lineage>
        <taxon>Bacteria</taxon>
        <taxon>Bacillati</taxon>
        <taxon>Actinomycetota</taxon>
        <taxon>Actinomycetes</taxon>
        <taxon>Mycobacteriales</taxon>
        <taxon>Corynebacteriaceae</taxon>
        <taxon>Corynebacterium</taxon>
    </lineage>
</organism>
<dbReference type="HOGENOM" id="CLU_002982_0_2_11"/>
<reference evidence="12 13" key="1">
    <citation type="submission" date="2013-05" db="EMBL/GenBank/DDBJ databases">
        <title>The Genome Sequence of Corynebacterium pyruviciproducens 1773O (ATCC BAA-1742).</title>
        <authorList>
            <consortium name="The Broad Institute Genomics Platform"/>
            <person name="Earl A."/>
            <person name="Ward D."/>
            <person name="Feldgarden M."/>
            <person name="Gevers D."/>
            <person name="Tong J."/>
            <person name="Walker B."/>
            <person name="Young S."/>
            <person name="Zeng Q."/>
            <person name="Gargeya S."/>
            <person name="Fitzgerald M."/>
            <person name="Haas B."/>
            <person name="Abouelleil A."/>
            <person name="Allen A.W."/>
            <person name="Alvarado L."/>
            <person name="Arachchi H.M."/>
            <person name="Berlin A.M."/>
            <person name="Chapman S.B."/>
            <person name="Gainer-Dewar J."/>
            <person name="Goldberg J."/>
            <person name="Griggs A."/>
            <person name="Gujja S."/>
            <person name="Hansen M."/>
            <person name="Howarth C."/>
            <person name="Imamovic A."/>
            <person name="Ireland A."/>
            <person name="Larimer J."/>
            <person name="McCowan C."/>
            <person name="Murphy C."/>
            <person name="Pearson M."/>
            <person name="Poon T.W."/>
            <person name="Priest M."/>
            <person name="Roberts A."/>
            <person name="Saif S."/>
            <person name="Shea T."/>
            <person name="Sisk P."/>
            <person name="Sykes S."/>
            <person name="Wortman J."/>
            <person name="Nusbaum C."/>
            <person name="Birren B."/>
        </authorList>
    </citation>
    <scope>NUCLEOTIDE SEQUENCE [LARGE SCALE GENOMIC DNA]</scope>
    <source>
        <strain evidence="12 13">ATCC BAA-1742</strain>
    </source>
</reference>
<evidence type="ECO:0000256" key="1">
    <source>
        <dbReference type="ARBA" id="ARBA00002197"/>
    </source>
</evidence>
<dbReference type="Gene3D" id="1.10.1610.10">
    <property type="match status" value="1"/>
</dbReference>
<evidence type="ECO:0000256" key="10">
    <source>
        <dbReference type="ARBA" id="ARBA00047340"/>
    </source>
</evidence>
<accession>S2Z6J7</accession>
<keyword evidence="8 11" id="KW-0808">Transferase</keyword>
<feature type="active site" description="Proton acceptor" evidence="11">
    <location>
        <position position="316"/>
    </location>
</feature>
<evidence type="ECO:0000256" key="9">
    <source>
        <dbReference type="ARBA" id="ARBA00030686"/>
    </source>
</evidence>
<dbReference type="NCBIfam" id="TIGR03160">
    <property type="entry name" value="cobT_DBIPRT"/>
    <property type="match status" value="1"/>
</dbReference>
<evidence type="ECO:0000256" key="6">
    <source>
        <dbReference type="ARBA" id="ARBA00022573"/>
    </source>
</evidence>
<evidence type="ECO:0000256" key="8">
    <source>
        <dbReference type="ARBA" id="ARBA00022679"/>
    </source>
</evidence>
<comment type="function">
    <text evidence="1 11">Catalyzes the synthesis of alpha-ribazole-5'-phosphate from nicotinate mononucleotide (NAMN) and 5,6-dimethylbenzimidazole (DMB).</text>
</comment>
<proteinExistence type="inferred from homology"/>
<dbReference type="GO" id="GO:0009236">
    <property type="term" value="P:cobalamin biosynthetic process"/>
    <property type="evidence" value="ECO:0007669"/>
    <property type="project" value="UniProtKB-UniRule"/>
</dbReference>
<name>S2Z6J7_9CORY</name>
<dbReference type="CDD" id="cd02439">
    <property type="entry name" value="DMB-PRT_CobT"/>
    <property type="match status" value="1"/>
</dbReference>
<dbReference type="InterPro" id="IPR036087">
    <property type="entry name" value="Nict_dMeBzImd_PRibTrfase_sf"/>
</dbReference>
<keyword evidence="6 11" id="KW-0169">Cobalamin biosynthesis</keyword>
<evidence type="ECO:0000256" key="5">
    <source>
        <dbReference type="ARBA" id="ARBA00015486"/>
    </source>
</evidence>
<evidence type="ECO:0000256" key="3">
    <source>
        <dbReference type="ARBA" id="ARBA00007110"/>
    </source>
</evidence>
<comment type="catalytic activity">
    <reaction evidence="10 11">
        <text>5,6-dimethylbenzimidazole + nicotinate beta-D-ribonucleotide = alpha-ribazole 5'-phosphate + nicotinate + H(+)</text>
        <dbReference type="Rhea" id="RHEA:11196"/>
        <dbReference type="ChEBI" id="CHEBI:15378"/>
        <dbReference type="ChEBI" id="CHEBI:15890"/>
        <dbReference type="ChEBI" id="CHEBI:32544"/>
        <dbReference type="ChEBI" id="CHEBI:57502"/>
        <dbReference type="ChEBI" id="CHEBI:57918"/>
        <dbReference type="EC" id="2.4.2.21"/>
    </reaction>
</comment>
<dbReference type="PANTHER" id="PTHR43463">
    <property type="entry name" value="NICOTINATE-NUCLEOTIDE--DIMETHYLBENZIMIDAZOLE PHOSPHORIBOSYLTRANSFERASE"/>
    <property type="match status" value="1"/>
</dbReference>
<gene>
    <name evidence="11" type="primary">cobT</name>
    <name evidence="12" type="ORF">HMPREF1219_00997</name>
</gene>
<protein>
    <recommendedName>
        <fullName evidence="5 11">Nicotinate-nucleotide--dimethylbenzimidazole phosphoribosyltransferase</fullName>
        <shortName evidence="11">NN:DBI PRT</shortName>
        <ecNumber evidence="4 11">2.4.2.21</ecNumber>
    </recommendedName>
    <alternativeName>
        <fullName evidence="9 11">N(1)-alpha-phosphoribosyltransferase</fullName>
    </alternativeName>
</protein>
<dbReference type="UniPathway" id="UPA00061">
    <property type="reaction ID" value="UER00516"/>
</dbReference>
<evidence type="ECO:0000313" key="13">
    <source>
        <dbReference type="Proteomes" id="UP000014408"/>
    </source>
</evidence>
<dbReference type="InterPro" id="IPR003200">
    <property type="entry name" value="Nict_dMeBzImd_PRibTrfase"/>
</dbReference>
<dbReference type="AlphaFoldDB" id="S2Z6J7"/>
<dbReference type="GO" id="GO:0008939">
    <property type="term" value="F:nicotinate-nucleotide-dimethylbenzimidazole phosphoribosyltransferase activity"/>
    <property type="evidence" value="ECO:0007669"/>
    <property type="project" value="UniProtKB-UniRule"/>
</dbReference>
<evidence type="ECO:0000313" key="12">
    <source>
        <dbReference type="EMBL" id="EPD69850.1"/>
    </source>
</evidence>
<dbReference type="EMBL" id="ATBY01000011">
    <property type="protein sequence ID" value="EPD69850.1"/>
    <property type="molecule type" value="Genomic_DNA"/>
</dbReference>
<dbReference type="NCBIfam" id="NF000996">
    <property type="entry name" value="PRK00105.1"/>
    <property type="match status" value="1"/>
</dbReference>
<dbReference type="Gene3D" id="3.40.50.10210">
    <property type="match status" value="1"/>
</dbReference>
<evidence type="ECO:0000256" key="2">
    <source>
        <dbReference type="ARBA" id="ARBA00005049"/>
    </source>
</evidence>
<dbReference type="HAMAP" id="MF_00230">
    <property type="entry name" value="CobT"/>
    <property type="match status" value="1"/>
</dbReference>
<keyword evidence="13" id="KW-1185">Reference proteome</keyword>
<dbReference type="EC" id="2.4.2.21" evidence="4 11"/>
<dbReference type="SUPFAM" id="SSF52733">
    <property type="entry name" value="Nicotinate mononucleotide:5,6-dimethylbenzimidazole phosphoribosyltransferase (CobT)"/>
    <property type="match status" value="1"/>
</dbReference>
<comment type="similarity">
    <text evidence="3 11">Belongs to the CobT family.</text>
</comment>
<sequence length="351" mass="36810">MMGMESTDFFSHVPDLSASARAEAWKVQAQLTKPAGSLGRLEELGAWVASVHDIVPPPQIQKPRVVVFAGDHGIAARGVSNFDPIVSIQTFDNIASGGAGVCALARTHGATIRLVDISLDRESDDPHHVRRASGAIDVEDAMSEDELARALNAGIDIANEEIDGGADVLIPGDLGIGNTTIAAALIGSYTRTEPVKVTGRGSGIDDELWKPKVAAVRDAMFRARSLGRDPFKVLAAIGSPDIAAMAAFMAQAAVRRVPVILDGAIVAAAALWGNRLAPGASNYWVAGHRSPEPAHTYALEELGLTPIIEMSMRLGEGSGAVEALPHLRSAVNVFHYMATFESAGVGTALCK</sequence>
<dbReference type="PATRIC" id="fig|1125779.3.peg.984"/>
<dbReference type="Pfam" id="PF02277">
    <property type="entry name" value="DBI_PRT"/>
    <property type="match status" value="1"/>
</dbReference>
<dbReference type="STRING" id="1125779.HMPREF1219_00997"/>
<comment type="pathway">
    <text evidence="2 11">Nucleoside biosynthesis; alpha-ribazole biosynthesis; alpha-ribazole from 5,6-dimethylbenzimidazole: step 1/2.</text>
</comment>
<dbReference type="Proteomes" id="UP000014408">
    <property type="component" value="Unassembled WGS sequence"/>
</dbReference>
<dbReference type="InterPro" id="IPR023195">
    <property type="entry name" value="Nict_dMeBzImd_PRibTrfase_N"/>
</dbReference>
<dbReference type="InterPro" id="IPR017846">
    <property type="entry name" value="Nict_dMeBzImd_PRibTrfase_bact"/>
</dbReference>
<evidence type="ECO:0000256" key="4">
    <source>
        <dbReference type="ARBA" id="ARBA00011991"/>
    </source>
</evidence>
<dbReference type="eggNOG" id="COG2038">
    <property type="taxonomic scope" value="Bacteria"/>
</dbReference>
<evidence type="ECO:0000256" key="11">
    <source>
        <dbReference type="HAMAP-Rule" id="MF_00230"/>
    </source>
</evidence>